<evidence type="ECO:0000256" key="7">
    <source>
        <dbReference type="ARBA" id="ARBA00023136"/>
    </source>
</evidence>
<keyword evidence="7 9" id="KW-0472">Membrane</keyword>
<feature type="transmembrane region" description="Helical" evidence="9">
    <location>
        <begin position="232"/>
        <end position="248"/>
    </location>
</feature>
<dbReference type="PANTHER" id="PTHR33908">
    <property type="entry name" value="MANNOSYLTRANSFERASE YKCB-RELATED"/>
    <property type="match status" value="1"/>
</dbReference>
<dbReference type="InterPro" id="IPR056785">
    <property type="entry name" value="YkcA/B-like_C"/>
</dbReference>
<evidence type="ECO:0000256" key="8">
    <source>
        <dbReference type="SAM" id="MobiDB-lite"/>
    </source>
</evidence>
<feature type="compositionally biased region" description="Gly residues" evidence="8">
    <location>
        <begin position="524"/>
        <end position="560"/>
    </location>
</feature>
<dbReference type="GO" id="GO:0016763">
    <property type="term" value="F:pentosyltransferase activity"/>
    <property type="evidence" value="ECO:0007669"/>
    <property type="project" value="TreeGrafter"/>
</dbReference>
<name>A0A1H7FD56_STRJI</name>
<feature type="transmembrane region" description="Helical" evidence="9">
    <location>
        <begin position="206"/>
        <end position="225"/>
    </location>
</feature>
<dbReference type="STRING" id="235985.SAMN05414137_101143"/>
<protein>
    <submittedName>
        <fullName evidence="12">4-amino-4-deoxy-L-arabinose transferase</fullName>
    </submittedName>
</protein>
<feature type="compositionally biased region" description="Gly residues" evidence="8">
    <location>
        <begin position="569"/>
        <end position="603"/>
    </location>
</feature>
<feature type="region of interest" description="Disordered" evidence="8">
    <location>
        <begin position="632"/>
        <end position="654"/>
    </location>
</feature>
<feature type="transmembrane region" description="Helical" evidence="9">
    <location>
        <begin position="363"/>
        <end position="382"/>
    </location>
</feature>
<dbReference type="InterPro" id="IPR050297">
    <property type="entry name" value="LipidA_mod_glycosyltrf_83"/>
</dbReference>
<dbReference type="Proteomes" id="UP000183015">
    <property type="component" value="Unassembled WGS sequence"/>
</dbReference>
<feature type="transmembrane region" description="Helical" evidence="9">
    <location>
        <begin position="134"/>
        <end position="155"/>
    </location>
</feature>
<evidence type="ECO:0000313" key="13">
    <source>
        <dbReference type="Proteomes" id="UP000183015"/>
    </source>
</evidence>
<evidence type="ECO:0000259" key="10">
    <source>
        <dbReference type="Pfam" id="PF13231"/>
    </source>
</evidence>
<keyword evidence="2" id="KW-1003">Cell membrane</keyword>
<accession>A0A1H7FD56</accession>
<dbReference type="EMBL" id="FOAZ01000001">
    <property type="protein sequence ID" value="SEK22352.1"/>
    <property type="molecule type" value="Genomic_DNA"/>
</dbReference>
<keyword evidence="4 12" id="KW-0808">Transferase</keyword>
<dbReference type="RefSeq" id="WP_042442049.1">
    <property type="nucleotide sequence ID" value="NZ_BBPN01000002.1"/>
</dbReference>
<keyword evidence="3" id="KW-0328">Glycosyltransferase</keyword>
<evidence type="ECO:0000256" key="6">
    <source>
        <dbReference type="ARBA" id="ARBA00022989"/>
    </source>
</evidence>
<feature type="transmembrane region" description="Helical" evidence="9">
    <location>
        <begin position="394"/>
        <end position="413"/>
    </location>
</feature>
<dbReference type="AlphaFoldDB" id="A0A1H7FD56"/>
<reference evidence="13" key="1">
    <citation type="submission" date="2016-10" db="EMBL/GenBank/DDBJ databases">
        <authorList>
            <person name="Varghese N."/>
        </authorList>
    </citation>
    <scope>NUCLEOTIDE SEQUENCE [LARGE SCALE GENOMIC DNA]</scope>
    <source>
        <strain evidence="13">DSM 45096 / BCRC 16803 / CGMCC 4.1857 / CIP 109030 / JCM 12277 / KCTC 19219 / NBRC 100920 / 33214</strain>
    </source>
</reference>
<evidence type="ECO:0000256" key="9">
    <source>
        <dbReference type="SAM" id="Phobius"/>
    </source>
</evidence>
<dbReference type="GO" id="GO:0009103">
    <property type="term" value="P:lipopolysaccharide biosynthetic process"/>
    <property type="evidence" value="ECO:0007669"/>
    <property type="project" value="UniProtKB-ARBA"/>
</dbReference>
<dbReference type="eggNOG" id="COG1807">
    <property type="taxonomic scope" value="Bacteria"/>
</dbReference>
<feature type="transmembrane region" description="Helical" evidence="9">
    <location>
        <begin position="451"/>
        <end position="472"/>
    </location>
</feature>
<feature type="transmembrane region" description="Helical" evidence="9">
    <location>
        <begin position="103"/>
        <end position="127"/>
    </location>
</feature>
<evidence type="ECO:0000259" key="11">
    <source>
        <dbReference type="Pfam" id="PF24878"/>
    </source>
</evidence>
<sequence>MSAYIDAPAESSAVPPHSRSASLRARRARWVRPAYWGSLILAALVYCYGLGQNGNANSYYAAAVLSGTKSWSAMFYGSLDAGNFITVDKPPVALWLMETSCRILGFGSWQMLLPIAACGVASVAVLYSAVRRSFGTVAATVAAVVLALTPITVAINRDNNPDPVLVLLTVSAAWFCLEAIRRGTLRHLVISAVLVGFAFNTKMLQAYMVLPALFLAYLWAARGSWLVRVRNLLVAGVALIVSSGWWMVVVDSIKGHPFIGSSSDGTVWNLVIGYNGLERVLGANAGNVTGSGSGTGSGAAARFGGGGGAGGGGANFGGTSGAGRLFNDTLGGQISWLIPFAVIALVGALVLRGRRRRTDLQRASLLLWGMWLLTHYVVFSFSSGTFHPYYTTMLAPPIAALTGAGGTMLLRALRSPSRKPVWAAVLPLGIAVSAVWAVLLLRRSTSFAPWLWPLVVVLAIGGVVALLVARFGAGSVATAVRKRVLAVGAVAAALALVAGPAAYAADTVTAGAIQGTNPTAGPSSGDGFGGPGGGTRGGFPGGMRGGELPGGMGGFPGGTSSGSSAGQSGQSGQGGQSGQSGQGGFAGGFPGGTSEGTSGGAAPGGNAAAGVAGGATGADGAGGALPGGTAGTSGGLGDATGGDGRTRTGGFGGGGFGGGMGGTVSSALMSYLEKNQGSATWLVAVSSAQSAAEMILQSGKPVIAMGGFTGSDPAMTLAKMKSLIASGKLRYVLLGSSGMGGMGGPGGGDANSAATSYVKSTCTAVSASAYGGTSSSSSTASSTSSSTASSGQTLYECTG</sequence>
<dbReference type="InterPro" id="IPR038731">
    <property type="entry name" value="RgtA/B/C-like"/>
</dbReference>
<keyword evidence="5 9" id="KW-0812">Transmembrane</keyword>
<keyword evidence="6 9" id="KW-1133">Transmembrane helix</keyword>
<feature type="region of interest" description="Disordered" evidence="8">
    <location>
        <begin position="769"/>
        <end position="799"/>
    </location>
</feature>
<feature type="domain" description="Glycosyltransferase RgtA/B/C/D-like" evidence="10">
    <location>
        <begin position="88"/>
        <end position="246"/>
    </location>
</feature>
<feature type="transmembrane region" description="Helical" evidence="9">
    <location>
        <begin position="420"/>
        <end position="439"/>
    </location>
</feature>
<evidence type="ECO:0000256" key="2">
    <source>
        <dbReference type="ARBA" id="ARBA00022475"/>
    </source>
</evidence>
<dbReference type="GO" id="GO:0010041">
    <property type="term" value="P:response to iron(III) ion"/>
    <property type="evidence" value="ECO:0007669"/>
    <property type="project" value="TreeGrafter"/>
</dbReference>
<gene>
    <name evidence="12" type="ORF">SAMN05414137_101143</name>
</gene>
<feature type="compositionally biased region" description="Low complexity" evidence="8">
    <location>
        <begin position="769"/>
        <end position="791"/>
    </location>
</feature>
<keyword evidence="13" id="KW-1185">Reference proteome</keyword>
<evidence type="ECO:0000256" key="3">
    <source>
        <dbReference type="ARBA" id="ARBA00022676"/>
    </source>
</evidence>
<feature type="domain" description="Putative mannosyltransferase YkcA/B-like C-terminal" evidence="11">
    <location>
        <begin position="668"/>
        <end position="760"/>
    </location>
</feature>
<dbReference type="PANTHER" id="PTHR33908:SF3">
    <property type="entry name" value="UNDECAPRENYL PHOSPHATE-ALPHA-4-AMINO-4-DEOXY-L-ARABINOSE ARABINOSYL TRANSFERASE"/>
    <property type="match status" value="1"/>
</dbReference>
<evidence type="ECO:0000313" key="12">
    <source>
        <dbReference type="EMBL" id="SEK22352.1"/>
    </source>
</evidence>
<evidence type="ECO:0000256" key="4">
    <source>
        <dbReference type="ARBA" id="ARBA00022679"/>
    </source>
</evidence>
<evidence type="ECO:0000256" key="5">
    <source>
        <dbReference type="ARBA" id="ARBA00022692"/>
    </source>
</evidence>
<dbReference type="GO" id="GO:0005886">
    <property type="term" value="C:plasma membrane"/>
    <property type="evidence" value="ECO:0007669"/>
    <property type="project" value="UniProtKB-SubCell"/>
</dbReference>
<dbReference type="Pfam" id="PF24878">
    <property type="entry name" value="YkcB_C"/>
    <property type="match status" value="1"/>
</dbReference>
<feature type="transmembrane region" description="Helical" evidence="9">
    <location>
        <begin position="334"/>
        <end position="351"/>
    </location>
</feature>
<evidence type="ECO:0000256" key="1">
    <source>
        <dbReference type="ARBA" id="ARBA00004651"/>
    </source>
</evidence>
<feature type="transmembrane region" description="Helical" evidence="9">
    <location>
        <begin position="34"/>
        <end position="51"/>
    </location>
</feature>
<feature type="transmembrane region" description="Helical" evidence="9">
    <location>
        <begin position="484"/>
        <end position="505"/>
    </location>
</feature>
<dbReference type="Pfam" id="PF13231">
    <property type="entry name" value="PMT_2"/>
    <property type="match status" value="1"/>
</dbReference>
<organism evidence="12 13">
    <name type="scientific">Streptacidiphilus jiangxiensis</name>
    <dbReference type="NCBI Taxonomy" id="235985"/>
    <lineage>
        <taxon>Bacteria</taxon>
        <taxon>Bacillati</taxon>
        <taxon>Actinomycetota</taxon>
        <taxon>Actinomycetes</taxon>
        <taxon>Kitasatosporales</taxon>
        <taxon>Streptomycetaceae</taxon>
        <taxon>Streptacidiphilus</taxon>
    </lineage>
</organism>
<proteinExistence type="predicted"/>
<feature type="region of interest" description="Disordered" evidence="8">
    <location>
        <begin position="515"/>
        <end position="605"/>
    </location>
</feature>
<comment type="subcellular location">
    <subcellularLocation>
        <location evidence="1">Cell membrane</location>
        <topology evidence="1">Multi-pass membrane protein</topology>
    </subcellularLocation>
</comment>